<sequence>MLRPSSPRNVTGDGDVLKIGDGNVPKASAREGSISLPYPMLTRSNYTTWAMKMKVFMCTQGVWNAIVDEEVSERQDQMALAAIFLAVPKDMLMLLAEKETAKETWNTLNMMHLGADRVREARVQNLKSEFDNLHMRDTEQIDDFTMGLMTIVSKIRGLGDKMEEVYIVRKFLRAVSRKFSPIASTIEQFGDIKNMSIKELIERLKTHEEGERRYSNSDGDDEHLLLTRTEWEARSSKHEGEGLSGGSSGGSGCWYRRVDKAKVRCFNCNDYRHFASECRKPNKREKAEAYLIEADADDEPALL</sequence>
<evidence type="ECO:0000313" key="2">
    <source>
        <dbReference type="EMBL" id="CCI55449.1"/>
    </source>
</evidence>
<reference evidence="2" key="1">
    <citation type="submission" date="2012-05" db="EMBL/GenBank/DDBJ databases">
        <authorList>
            <person name="Han B."/>
            <person name="Lu Y."/>
            <person name="Feng Q."/>
            <person name="Zhao Q."/>
            <person name="Lu T.T."/>
            <person name="Li Y."/>
            <person name="Liu K.Y."/>
            <person name="Huang X.H."/>
            <person name="Fan D.L."/>
            <person name="Weng Q.J."/>
            <person name="Zhang L."/>
            <person name="Lu Y.Q."/>
            <person name="Guo Y.L."/>
            <person name="Li W.J."/>
            <person name="Zhou C.C."/>
            <person name="Lu H.Y."/>
            <person name="Huang T."/>
            <person name="Zhu C.R."/>
            <person name="Zhao Y."/>
            <person name="Hu T."/>
            <person name="Yao N."/>
        </authorList>
    </citation>
    <scope>NUCLEOTIDE SEQUENCE</scope>
</reference>
<dbReference type="PANTHER" id="PTHR35317:SF38">
    <property type="entry name" value="RNA-DIRECTED DNA POLYMERASE"/>
    <property type="match status" value="1"/>
</dbReference>
<dbReference type="InterPro" id="IPR025314">
    <property type="entry name" value="DUF4219"/>
</dbReference>
<organism evidence="2">
    <name type="scientific">Phyllostachys edulis</name>
    <name type="common">Tortoise shell bamboo</name>
    <name type="synonym">Bambusa edulis</name>
    <dbReference type="NCBI Taxonomy" id="38705"/>
    <lineage>
        <taxon>Eukaryota</taxon>
        <taxon>Viridiplantae</taxon>
        <taxon>Streptophyta</taxon>
        <taxon>Embryophyta</taxon>
        <taxon>Tracheophyta</taxon>
        <taxon>Spermatophyta</taxon>
        <taxon>Magnoliopsida</taxon>
        <taxon>Liliopsida</taxon>
        <taxon>Poales</taxon>
        <taxon>Poaceae</taxon>
        <taxon>BOP clade</taxon>
        <taxon>Bambusoideae</taxon>
        <taxon>Arundinarodae</taxon>
        <taxon>Arundinarieae</taxon>
        <taxon>Arundinariinae</taxon>
        <taxon>Phyllostachys</taxon>
    </lineage>
</organism>
<dbReference type="SUPFAM" id="SSF57756">
    <property type="entry name" value="Retrovirus zinc finger-like domains"/>
    <property type="match status" value="1"/>
</dbReference>
<name>L0P1U6_PHYED</name>
<dbReference type="EMBL" id="FO203447">
    <property type="protein sequence ID" value="CCI55449.1"/>
    <property type="molecule type" value="Genomic_DNA"/>
</dbReference>
<dbReference type="SMART" id="SM00343">
    <property type="entry name" value="ZnF_C2HC"/>
    <property type="match status" value="1"/>
</dbReference>
<dbReference type="Pfam" id="PF13961">
    <property type="entry name" value="DUF4219"/>
    <property type="match status" value="1"/>
</dbReference>
<dbReference type="GO" id="GO:0008270">
    <property type="term" value="F:zinc ion binding"/>
    <property type="evidence" value="ECO:0007669"/>
    <property type="project" value="InterPro"/>
</dbReference>
<dbReference type="PANTHER" id="PTHR35317">
    <property type="entry name" value="OS04G0629600 PROTEIN"/>
    <property type="match status" value="1"/>
</dbReference>
<proteinExistence type="predicted"/>
<dbReference type="GO" id="GO:0003676">
    <property type="term" value="F:nucleic acid binding"/>
    <property type="evidence" value="ECO:0007669"/>
    <property type="project" value="InterPro"/>
</dbReference>
<gene>
    <name evidence="2" type="primary">PH01B001E05.5</name>
</gene>
<dbReference type="Pfam" id="PF14223">
    <property type="entry name" value="Retrotran_gag_2"/>
    <property type="match status" value="1"/>
</dbReference>
<feature type="domain" description="CCHC-type" evidence="1">
    <location>
        <begin position="264"/>
        <end position="280"/>
    </location>
</feature>
<evidence type="ECO:0000259" key="1">
    <source>
        <dbReference type="SMART" id="SM00343"/>
    </source>
</evidence>
<dbReference type="InterPro" id="IPR001878">
    <property type="entry name" value="Znf_CCHC"/>
</dbReference>
<dbReference type="AlphaFoldDB" id="L0P1U6"/>
<dbReference type="InterPro" id="IPR036875">
    <property type="entry name" value="Znf_CCHC_sf"/>
</dbReference>
<accession>L0P1U6</accession>
<protein>
    <submittedName>
        <fullName evidence="2">PH01B001E05.5 protein</fullName>
    </submittedName>
</protein>